<proteinExistence type="predicted"/>
<dbReference type="Proteomes" id="UP001530377">
    <property type="component" value="Unassembled WGS sequence"/>
</dbReference>
<protein>
    <recommendedName>
        <fullName evidence="4">Transmembrane protein</fullName>
    </recommendedName>
</protein>
<name>A0ABD3RWL0_9STRA</name>
<sequence length="142" mass="15661">MTTMHTLTTSGSFDGTIDSDIGGDIDDAQLDGGGRCCIVLDEKRKGRGRSSGRRKRVSYDEDEENYDIQRRRSILLVSSFVPFLLACIALIIVCSSDARRRRVAESNEMAMASSPLRVTNEPQVATTKLSDAEIFANWGKNP</sequence>
<dbReference type="AlphaFoldDB" id="A0ABD3RWL0"/>
<gene>
    <name evidence="2" type="ORF">ACHAXA_003820</name>
</gene>
<reference evidence="2 3" key="1">
    <citation type="submission" date="2024-10" db="EMBL/GenBank/DDBJ databases">
        <title>Updated reference genomes for cyclostephanoid diatoms.</title>
        <authorList>
            <person name="Roberts W.R."/>
            <person name="Alverson A.J."/>
        </authorList>
    </citation>
    <scope>NUCLEOTIDE SEQUENCE [LARGE SCALE GENOMIC DNA]</scope>
    <source>
        <strain evidence="2 3">AJA228-03</strain>
    </source>
</reference>
<evidence type="ECO:0000313" key="2">
    <source>
        <dbReference type="EMBL" id="KAL3816580.1"/>
    </source>
</evidence>
<keyword evidence="1" id="KW-0812">Transmembrane</keyword>
<evidence type="ECO:0008006" key="4">
    <source>
        <dbReference type="Google" id="ProtNLM"/>
    </source>
</evidence>
<accession>A0ABD3RWL0</accession>
<organism evidence="2 3">
    <name type="scientific">Cyclostephanos tholiformis</name>
    <dbReference type="NCBI Taxonomy" id="382380"/>
    <lineage>
        <taxon>Eukaryota</taxon>
        <taxon>Sar</taxon>
        <taxon>Stramenopiles</taxon>
        <taxon>Ochrophyta</taxon>
        <taxon>Bacillariophyta</taxon>
        <taxon>Coscinodiscophyceae</taxon>
        <taxon>Thalassiosirophycidae</taxon>
        <taxon>Stephanodiscales</taxon>
        <taxon>Stephanodiscaceae</taxon>
        <taxon>Cyclostephanos</taxon>
    </lineage>
</organism>
<feature type="transmembrane region" description="Helical" evidence="1">
    <location>
        <begin position="74"/>
        <end position="93"/>
    </location>
</feature>
<comment type="caution">
    <text evidence="2">The sequence shown here is derived from an EMBL/GenBank/DDBJ whole genome shotgun (WGS) entry which is preliminary data.</text>
</comment>
<keyword evidence="1" id="KW-0472">Membrane</keyword>
<keyword evidence="1" id="KW-1133">Transmembrane helix</keyword>
<evidence type="ECO:0000256" key="1">
    <source>
        <dbReference type="SAM" id="Phobius"/>
    </source>
</evidence>
<keyword evidence="3" id="KW-1185">Reference proteome</keyword>
<evidence type="ECO:0000313" key="3">
    <source>
        <dbReference type="Proteomes" id="UP001530377"/>
    </source>
</evidence>
<dbReference type="EMBL" id="JALLPB020000142">
    <property type="protein sequence ID" value="KAL3816580.1"/>
    <property type="molecule type" value="Genomic_DNA"/>
</dbReference>